<feature type="transmembrane region" description="Helical" evidence="10">
    <location>
        <begin position="140"/>
        <end position="157"/>
    </location>
</feature>
<dbReference type="PANTHER" id="PTHR24075">
    <property type="entry name" value="SEC63 DOMAIN-CONTAINING"/>
    <property type="match status" value="1"/>
</dbReference>
<evidence type="ECO:0000256" key="8">
    <source>
        <dbReference type="ARBA" id="ARBA00023186"/>
    </source>
</evidence>
<feature type="region of interest" description="Disordered" evidence="9">
    <location>
        <begin position="555"/>
        <end position="698"/>
    </location>
</feature>
<keyword evidence="7 10" id="KW-0472">Membrane</keyword>
<dbReference type="InterPro" id="IPR035892">
    <property type="entry name" value="C2_domain_sf"/>
</dbReference>
<protein>
    <recommendedName>
        <fullName evidence="11">J domain-containing protein</fullName>
    </recommendedName>
</protein>
<keyword evidence="2" id="KW-0813">Transport</keyword>
<dbReference type="GO" id="GO:0003723">
    <property type="term" value="F:RNA binding"/>
    <property type="evidence" value="ECO:0007669"/>
    <property type="project" value="TreeGrafter"/>
</dbReference>
<dbReference type="InterPro" id="IPR004179">
    <property type="entry name" value="Sec63-dom"/>
</dbReference>
<keyword evidence="6 10" id="KW-1133">Transmembrane helix</keyword>
<feature type="compositionally biased region" description="Basic and acidic residues" evidence="9">
    <location>
        <begin position="669"/>
        <end position="679"/>
    </location>
</feature>
<dbReference type="SMART" id="SM00271">
    <property type="entry name" value="DnaJ"/>
    <property type="match status" value="1"/>
</dbReference>
<feature type="compositionally biased region" description="Basic and acidic residues" evidence="9">
    <location>
        <begin position="556"/>
        <end position="572"/>
    </location>
</feature>
<evidence type="ECO:0000256" key="9">
    <source>
        <dbReference type="SAM" id="MobiDB-lite"/>
    </source>
</evidence>
<comment type="subcellular location">
    <subcellularLocation>
        <location evidence="1">Endoplasmic reticulum membrane</location>
        <topology evidence="1">Multi-pass membrane protein</topology>
    </subcellularLocation>
</comment>
<dbReference type="GO" id="GO:0031207">
    <property type="term" value="C:Sec62/Sec63 complex"/>
    <property type="evidence" value="ECO:0007669"/>
    <property type="project" value="TreeGrafter"/>
</dbReference>
<dbReference type="GO" id="GO:0006620">
    <property type="term" value="P:post-translational protein targeting to endoplasmic reticulum membrane"/>
    <property type="evidence" value="ECO:0007669"/>
    <property type="project" value="TreeGrafter"/>
</dbReference>
<evidence type="ECO:0000256" key="3">
    <source>
        <dbReference type="ARBA" id="ARBA00022692"/>
    </source>
</evidence>
<dbReference type="Gene3D" id="1.10.150.20">
    <property type="entry name" value="5' to 3' exonuclease, C-terminal subdomain"/>
    <property type="match status" value="1"/>
</dbReference>
<evidence type="ECO:0000256" key="4">
    <source>
        <dbReference type="ARBA" id="ARBA00022824"/>
    </source>
</evidence>
<dbReference type="GO" id="GO:0006614">
    <property type="term" value="P:SRP-dependent cotranslational protein targeting to membrane"/>
    <property type="evidence" value="ECO:0007669"/>
    <property type="project" value="TreeGrafter"/>
</dbReference>
<feature type="compositionally biased region" description="Acidic residues" evidence="9">
    <location>
        <begin position="685"/>
        <end position="697"/>
    </location>
</feature>
<dbReference type="Gene3D" id="1.10.287.110">
    <property type="entry name" value="DnaJ domain"/>
    <property type="match status" value="1"/>
</dbReference>
<keyword evidence="8" id="KW-0143">Chaperone</keyword>
<feature type="compositionally biased region" description="Basic and acidic residues" evidence="9">
    <location>
        <begin position="586"/>
        <end position="599"/>
    </location>
</feature>
<dbReference type="FunFam" id="1.10.287.110:FF:000063">
    <property type="entry name" value="Translocation protein SEC63"/>
    <property type="match status" value="1"/>
</dbReference>
<dbReference type="EMBL" id="UYRX01000026">
    <property type="protein sequence ID" value="VDK69803.1"/>
    <property type="molecule type" value="Genomic_DNA"/>
</dbReference>
<feature type="region of interest" description="Disordered" evidence="9">
    <location>
        <begin position="808"/>
        <end position="829"/>
    </location>
</feature>
<evidence type="ECO:0000256" key="5">
    <source>
        <dbReference type="ARBA" id="ARBA00022927"/>
    </source>
</evidence>
<dbReference type="PROSITE" id="PS50076">
    <property type="entry name" value="DNAJ_2"/>
    <property type="match status" value="1"/>
</dbReference>
<feature type="compositionally biased region" description="Basic residues" evidence="9">
    <location>
        <begin position="600"/>
        <end position="622"/>
    </location>
</feature>
<evidence type="ECO:0000313" key="12">
    <source>
        <dbReference type="EMBL" id="VDK69803.1"/>
    </source>
</evidence>
<feature type="transmembrane region" description="Helical" evidence="10">
    <location>
        <begin position="255"/>
        <end position="280"/>
    </location>
</feature>
<feature type="compositionally biased region" description="Basic and acidic residues" evidence="9">
    <location>
        <begin position="629"/>
        <end position="649"/>
    </location>
</feature>
<evidence type="ECO:0000256" key="2">
    <source>
        <dbReference type="ARBA" id="ARBA00022448"/>
    </source>
</evidence>
<dbReference type="STRING" id="42156.A0A3P6SJF0"/>
<keyword evidence="3 10" id="KW-0812">Transmembrane</keyword>
<dbReference type="InterPro" id="IPR036869">
    <property type="entry name" value="J_dom_sf"/>
</dbReference>
<evidence type="ECO:0000256" key="6">
    <source>
        <dbReference type="ARBA" id="ARBA00022989"/>
    </source>
</evidence>
<dbReference type="PANTHER" id="PTHR24075:SF0">
    <property type="entry name" value="TRANSLOCATION PROTEIN SEC63 HOMOLOG"/>
    <property type="match status" value="1"/>
</dbReference>
<dbReference type="CDD" id="cd06257">
    <property type="entry name" value="DnaJ"/>
    <property type="match status" value="1"/>
</dbReference>
<keyword evidence="5" id="KW-0653">Protein transport</keyword>
<keyword evidence="13" id="KW-1185">Reference proteome</keyword>
<dbReference type="SUPFAM" id="SSF46565">
    <property type="entry name" value="Chaperone J-domain"/>
    <property type="match status" value="1"/>
</dbReference>
<feature type="domain" description="J" evidence="11">
    <location>
        <begin position="171"/>
        <end position="232"/>
    </location>
</feature>
<dbReference type="SUPFAM" id="SSF158702">
    <property type="entry name" value="Sec63 N-terminal domain-like"/>
    <property type="match status" value="1"/>
</dbReference>
<evidence type="ECO:0000313" key="13">
    <source>
        <dbReference type="Proteomes" id="UP000277928"/>
    </source>
</evidence>
<gene>
    <name evidence="12" type="ORF">NLS_LOCUS883</name>
</gene>
<feature type="compositionally biased region" description="Acidic residues" evidence="9">
    <location>
        <begin position="809"/>
        <end position="829"/>
    </location>
</feature>
<dbReference type="Proteomes" id="UP000277928">
    <property type="component" value="Unassembled WGS sequence"/>
</dbReference>
<name>A0A3P6SJF0_LITSI</name>
<organism evidence="12 13">
    <name type="scientific">Litomosoides sigmodontis</name>
    <name type="common">Filarial nematode worm</name>
    <dbReference type="NCBI Taxonomy" id="42156"/>
    <lineage>
        <taxon>Eukaryota</taxon>
        <taxon>Metazoa</taxon>
        <taxon>Ecdysozoa</taxon>
        <taxon>Nematoda</taxon>
        <taxon>Chromadorea</taxon>
        <taxon>Rhabditida</taxon>
        <taxon>Spirurina</taxon>
        <taxon>Spiruromorpha</taxon>
        <taxon>Filarioidea</taxon>
        <taxon>Onchocercidae</taxon>
        <taxon>Litomosoides</taxon>
    </lineage>
</organism>
<sequence length="829" mass="96061">MEGLKVNGQAIFITTQSVKAALNYDISTDGVVHVGMIVPGKERAFKCRDYIVLLKAQLREMIGRIVMMGRAQFEYDEVGNTFYYVLVSFYALVLIPATIFFWPSSKLEKTEREERCCCEGCTEKRIKAEAKRPWRKTKKFLTFLALALAWILFFIIVRKVTQIEVDHTEYDPYAILGIDQGAASSVVKKKYRELSKTMHPDKGGDPVQFDRIAKAYQALTDDESRENWEKYGNPDGPTATTFGIALPKWIVSKEYGVWVLAFYGFVLMVLLPSAVGFWWYNSIKYSIDQVLLDTTEMYYYFFHKTPKMEINRRNYLIIRDDHIFLCILMVLGGSFEFWRQYNKEIVERESDDIELPPLMKLFKNLSENKKERPFCLPYSVKARLFIHAHLSRFVLDSSNLRNDSAYVISKCVMLTNEMLALAQHLCFYGNPARCPSLDTIENLAKLLPMIVQALWPKNSPLLQLPHITEQNLHYFRRNRIITCADLANLNEIRRRQVLQSLSDAEYNDVVFVLQSMPRLNIEPRFEVQGEDDAQKVTVGSVVTLKIVLTRSPLLDSNKREEEMPESSEKNAEPVEMMDDEEEINEEKDNNVPKRKIWEKPKKKQNRTKPAKNRQGQKSKLVKRVTANIKPDEDNKGKSEEQKKDQKENNDDMETIGDSENGEPSGSEKGYVKDENDKENGSGSEGMEEEESDNEDWANENMVKKESILGSRSKKTHPVHCPYFSGEKFEWWWLLLVDKKLRKLVVPAVHCTTLVNEQTVEMKFAAPQHKGIYYYNLLVKSDSYMDCDYLLDLKLDVHEAKEVPIIKYEDSDEQLEDSSDYTEDTESEHE</sequence>
<reference evidence="12 13" key="1">
    <citation type="submission" date="2018-08" db="EMBL/GenBank/DDBJ databases">
        <authorList>
            <person name="Laetsch R D."/>
            <person name="Stevens L."/>
            <person name="Kumar S."/>
            <person name="Blaxter L. M."/>
        </authorList>
    </citation>
    <scope>NUCLEOTIDE SEQUENCE [LARGE SCALE GENOMIC DNA]</scope>
</reference>
<proteinExistence type="predicted"/>
<dbReference type="Pfam" id="PF00226">
    <property type="entry name" value="DnaJ"/>
    <property type="match status" value="1"/>
</dbReference>
<evidence type="ECO:0000256" key="10">
    <source>
        <dbReference type="SAM" id="Phobius"/>
    </source>
</evidence>
<feature type="compositionally biased region" description="Acidic residues" evidence="9">
    <location>
        <begin position="575"/>
        <end position="585"/>
    </location>
</feature>
<accession>A0A3P6SJF0</accession>
<feature type="compositionally biased region" description="Acidic residues" evidence="9">
    <location>
        <begin position="650"/>
        <end position="660"/>
    </location>
</feature>
<evidence type="ECO:0000259" key="11">
    <source>
        <dbReference type="PROSITE" id="PS50076"/>
    </source>
</evidence>
<dbReference type="GO" id="GO:0008320">
    <property type="term" value="F:protein transmembrane transporter activity"/>
    <property type="evidence" value="ECO:0007669"/>
    <property type="project" value="TreeGrafter"/>
</dbReference>
<dbReference type="InterPro" id="IPR001623">
    <property type="entry name" value="DnaJ_domain"/>
</dbReference>
<evidence type="ECO:0000256" key="7">
    <source>
        <dbReference type="ARBA" id="ARBA00023136"/>
    </source>
</evidence>
<dbReference type="AlphaFoldDB" id="A0A3P6SJF0"/>
<keyword evidence="4" id="KW-0256">Endoplasmic reticulum</keyword>
<dbReference type="OrthoDB" id="1734229at2759"/>
<dbReference type="InterPro" id="IPR014756">
    <property type="entry name" value="Ig_E-set"/>
</dbReference>
<dbReference type="SUPFAM" id="SSF81296">
    <property type="entry name" value="E set domains"/>
    <property type="match status" value="1"/>
</dbReference>
<feature type="transmembrane region" description="Helical" evidence="10">
    <location>
        <begin position="82"/>
        <end position="102"/>
    </location>
</feature>
<dbReference type="Pfam" id="PF02889">
    <property type="entry name" value="Sec63"/>
    <property type="match status" value="1"/>
</dbReference>
<dbReference type="Gene3D" id="2.60.40.150">
    <property type="entry name" value="C2 domain"/>
    <property type="match status" value="1"/>
</dbReference>
<dbReference type="OMA" id="RAILHAH"/>
<dbReference type="SMART" id="SM00973">
    <property type="entry name" value="Sec63"/>
    <property type="match status" value="1"/>
</dbReference>
<dbReference type="Gene3D" id="1.10.3380.10">
    <property type="entry name" value="Sec63 N-terminal domain-like domain"/>
    <property type="match status" value="1"/>
</dbReference>
<evidence type="ECO:0000256" key="1">
    <source>
        <dbReference type="ARBA" id="ARBA00004477"/>
    </source>
</evidence>